<comment type="caution">
    <text evidence="2">The sequence shown here is derived from an EMBL/GenBank/DDBJ whole genome shotgun (WGS) entry which is preliminary data.</text>
</comment>
<dbReference type="EMBL" id="AOHU01000087">
    <property type="protein sequence ID" value="ELY28667.1"/>
    <property type="molecule type" value="Genomic_DNA"/>
</dbReference>
<protein>
    <submittedName>
        <fullName evidence="2">Uncharacterized protein</fullName>
    </submittedName>
</protein>
<organism evidence="2 3">
    <name type="scientific">Haloferax volcanii (strain ATCC 29605 / DSM 3757 / JCM 8879 / NBRC 14742 / NCIMB 2012 / VKM B-1768 / DS2)</name>
    <name type="common">Halobacterium volcanii</name>
    <dbReference type="NCBI Taxonomy" id="309800"/>
    <lineage>
        <taxon>Archaea</taxon>
        <taxon>Methanobacteriati</taxon>
        <taxon>Methanobacteriota</taxon>
        <taxon>Stenosarchaea group</taxon>
        <taxon>Halobacteria</taxon>
        <taxon>Halobacteriales</taxon>
        <taxon>Haloferacaceae</taxon>
        <taxon>Haloferax</taxon>
    </lineage>
</organism>
<keyword evidence="1" id="KW-0812">Transmembrane</keyword>
<sequence length="78" mass="8428">MPGLRELLAVVLGVLLGIGLLAAPRTALRLSVFVGPTRRRRGDYGTDDTIPDQWTWIVRGLGVASLAVAAFIAYQTYT</sequence>
<proteinExistence type="predicted"/>
<feature type="transmembrane region" description="Helical" evidence="1">
    <location>
        <begin position="53"/>
        <end position="74"/>
    </location>
</feature>
<keyword evidence="1" id="KW-0472">Membrane</keyword>
<keyword evidence="1" id="KW-1133">Transmembrane helix</keyword>
<evidence type="ECO:0000313" key="2">
    <source>
        <dbReference type="EMBL" id="ELY28667.1"/>
    </source>
</evidence>
<dbReference type="Proteomes" id="UP000011532">
    <property type="component" value="Unassembled WGS sequence"/>
</dbReference>
<reference evidence="2 3" key="2">
    <citation type="journal article" date="2014" name="PLoS Genet.">
        <title>Phylogenetically driven sequencing of extremely halophilic archaea reveals strategies for static and dynamic osmo-response.</title>
        <authorList>
            <person name="Becker E.A."/>
            <person name="Seitzer P.M."/>
            <person name="Tritt A."/>
            <person name="Larsen D."/>
            <person name="Krusor M."/>
            <person name="Yao A.I."/>
            <person name="Wu D."/>
            <person name="Madern D."/>
            <person name="Eisen J.A."/>
            <person name="Darling A.E."/>
            <person name="Facciotti M.T."/>
        </authorList>
    </citation>
    <scope>NUCLEOTIDE SEQUENCE [LARGE SCALE GENOMIC DNA]</scope>
    <source>
        <strain evidence="3">ATCC 29605 / DSM 3757 / JCM 8879 / NBRC 14742 / NCIMB 2012 / VKM B-1768 / DS2</strain>
    </source>
</reference>
<gene>
    <name evidence="2" type="ORF">C498_11031</name>
</gene>
<name>A0A384L3I9_HALVD</name>
<dbReference type="AlphaFoldDB" id="A0A384L3I9"/>
<evidence type="ECO:0000256" key="1">
    <source>
        <dbReference type="SAM" id="Phobius"/>
    </source>
</evidence>
<evidence type="ECO:0000313" key="3">
    <source>
        <dbReference type="Proteomes" id="UP000011532"/>
    </source>
</evidence>
<reference evidence="3" key="1">
    <citation type="submission" date="2012-11" db="EMBL/GenBank/DDBJ databases">
        <authorList>
            <person name="Becker E.A."/>
            <person name="Seitzer P."/>
            <person name="Tritt A."/>
            <person name="Larsen D."/>
            <person name="Yao A."/>
            <person name="Wu D."/>
            <person name="Darling A."/>
            <person name="Eisen J.A."/>
            <person name="Facciotti M.T."/>
        </authorList>
    </citation>
    <scope>NUCLEOTIDE SEQUENCE [LARGE SCALE GENOMIC DNA]</scope>
    <source>
        <strain evidence="3">ATCC 29605 / DSM 3757 / JCM 8879 / NBRC 14742 / NCIMB 2012 / VKM B-1768 / DS2</strain>
    </source>
</reference>
<accession>A0A384L3I9</accession>